<evidence type="ECO:0000313" key="2">
    <source>
        <dbReference type="Proteomes" id="UP000050297"/>
    </source>
</evidence>
<dbReference type="PATRIC" id="fig|199198.5.peg.2575"/>
<proteinExistence type="predicted"/>
<reference evidence="1 2" key="1">
    <citation type="submission" date="2015-09" db="EMBL/GenBank/DDBJ databases">
        <title>Genome announcement of multiple Pseudomonas syringae strains.</title>
        <authorList>
            <person name="Thakur S."/>
            <person name="Wang P.W."/>
            <person name="Gong Y."/>
            <person name="Weir B.S."/>
            <person name="Guttman D.S."/>
        </authorList>
    </citation>
    <scope>NUCLEOTIDE SEQUENCE [LARGE SCALE GENOMIC DNA]</scope>
    <source>
        <strain evidence="1 2">ICMP2802</strain>
    </source>
</reference>
<protein>
    <submittedName>
        <fullName evidence="1">Uncharacterized protein</fullName>
    </submittedName>
</protein>
<evidence type="ECO:0000313" key="1">
    <source>
        <dbReference type="EMBL" id="KPW19467.1"/>
    </source>
</evidence>
<dbReference type="Proteomes" id="UP000050297">
    <property type="component" value="Unassembled WGS sequence"/>
</dbReference>
<name>A0A0P9HUP9_PSESX</name>
<dbReference type="AlphaFoldDB" id="A0A0P9HUP9"/>
<dbReference type="RefSeq" id="WP_024639193.1">
    <property type="nucleotide sequence ID" value="NZ_LGAR01000055.1"/>
</dbReference>
<accession>A0A0P9HUP9</accession>
<organism evidence="1 2">
    <name type="scientific">Pseudomonas syringae pv. aceris</name>
    <dbReference type="NCBI Taxonomy" id="199198"/>
    <lineage>
        <taxon>Bacteria</taxon>
        <taxon>Pseudomonadati</taxon>
        <taxon>Pseudomonadota</taxon>
        <taxon>Gammaproteobacteria</taxon>
        <taxon>Pseudomonadales</taxon>
        <taxon>Pseudomonadaceae</taxon>
        <taxon>Pseudomonas</taxon>
        <taxon>Pseudomonas syringae</taxon>
    </lineage>
</organism>
<sequence>MAASKASARSFGQFQQLKKQESIAKPGLVDTPLCVPAALVQFKKISRHWQGEVLAVETQLHRASCF</sequence>
<gene>
    <name evidence="1" type="ORF">ALO91_01827</name>
</gene>
<dbReference type="EMBL" id="LJPM01000282">
    <property type="protein sequence ID" value="KPW19467.1"/>
    <property type="molecule type" value="Genomic_DNA"/>
</dbReference>
<comment type="caution">
    <text evidence="1">The sequence shown here is derived from an EMBL/GenBank/DDBJ whole genome shotgun (WGS) entry which is preliminary data.</text>
</comment>